<comment type="caution">
    <text evidence="2">The sequence shown here is derived from an EMBL/GenBank/DDBJ whole genome shotgun (WGS) entry which is preliminary data.</text>
</comment>
<dbReference type="PANTHER" id="PTHR43194:SF4">
    <property type="entry name" value="AB HYDROLASE-1 DOMAIN-CONTAINING PROTEIN"/>
    <property type="match status" value="1"/>
</dbReference>
<name>A0ABV9YGU1_9PSEU</name>
<dbReference type="SUPFAM" id="SSF53474">
    <property type="entry name" value="alpha/beta-Hydrolases"/>
    <property type="match status" value="1"/>
</dbReference>
<dbReference type="Pfam" id="PF00561">
    <property type="entry name" value="Abhydrolase_1"/>
    <property type="match status" value="1"/>
</dbReference>
<feature type="domain" description="AB hydrolase-1" evidence="1">
    <location>
        <begin position="58"/>
        <end position="218"/>
    </location>
</feature>
<evidence type="ECO:0000313" key="3">
    <source>
        <dbReference type="Proteomes" id="UP001595947"/>
    </source>
</evidence>
<dbReference type="InterPro" id="IPR000073">
    <property type="entry name" value="AB_hydrolase_1"/>
</dbReference>
<proteinExistence type="predicted"/>
<evidence type="ECO:0000313" key="2">
    <source>
        <dbReference type="EMBL" id="MFC5061980.1"/>
    </source>
</evidence>
<evidence type="ECO:0000259" key="1">
    <source>
        <dbReference type="Pfam" id="PF00561"/>
    </source>
</evidence>
<keyword evidence="3" id="KW-1185">Reference proteome</keyword>
<protein>
    <submittedName>
        <fullName evidence="2">Alpha/beta fold hydrolase</fullName>
    </submittedName>
</protein>
<dbReference type="InterPro" id="IPR029058">
    <property type="entry name" value="AB_hydrolase_fold"/>
</dbReference>
<organism evidence="2 3">
    <name type="scientific">Actinomycetospora atypica</name>
    <dbReference type="NCBI Taxonomy" id="1290095"/>
    <lineage>
        <taxon>Bacteria</taxon>
        <taxon>Bacillati</taxon>
        <taxon>Actinomycetota</taxon>
        <taxon>Actinomycetes</taxon>
        <taxon>Pseudonocardiales</taxon>
        <taxon>Pseudonocardiaceae</taxon>
        <taxon>Actinomycetospora</taxon>
    </lineage>
</organism>
<dbReference type="Proteomes" id="UP001595947">
    <property type="component" value="Unassembled WGS sequence"/>
</dbReference>
<dbReference type="Gene3D" id="3.40.50.1820">
    <property type="entry name" value="alpha/beta hydrolase"/>
    <property type="match status" value="1"/>
</dbReference>
<dbReference type="PANTHER" id="PTHR43194">
    <property type="entry name" value="HYDROLASE ALPHA/BETA FOLD FAMILY"/>
    <property type="match status" value="1"/>
</dbReference>
<keyword evidence="2" id="KW-0378">Hydrolase</keyword>
<dbReference type="InterPro" id="IPR050228">
    <property type="entry name" value="Carboxylesterase_BioH"/>
</dbReference>
<accession>A0ABV9YGU1</accession>
<dbReference type="GO" id="GO:0016787">
    <property type="term" value="F:hydrolase activity"/>
    <property type="evidence" value="ECO:0007669"/>
    <property type="project" value="UniProtKB-KW"/>
</dbReference>
<dbReference type="RefSeq" id="WP_378035329.1">
    <property type="nucleotide sequence ID" value="NZ_JBHSIV010000005.1"/>
</dbReference>
<dbReference type="EMBL" id="JBHSIV010000005">
    <property type="protein sequence ID" value="MFC5061980.1"/>
    <property type="molecule type" value="Genomic_DNA"/>
</dbReference>
<gene>
    <name evidence="2" type="ORF">ACFPBZ_07175</name>
</gene>
<sequence>MSTTVAAAPWTATEATTTRHGHFWVPGERVTGADGAVRQKGPMFVAWEAPATDTGRLPVVLVHGGGGQGTDWLGTPDGRPGWAAGFVAAGHPTLVVDRPGHGRSAAHPDLMGAPGPQFDYATCAFLFHPDRPDHTRWPLDPDDEAAEDRLLASAGYLPADLAASERMDADRLADLLDRIGPAVVVTHSAGGPCGWLLADRRPELVAALVAVEPIGPAFAEFPGIGRLDWGLAAAPLTYDPPRASAEEAAAADPSTLRIPALADLPVALVTAEASMFTDFAPAVEQSLRVAGAAVDRLHLPEFGVTGNGHALTYESNSDETRAVVQQWIDGVVGTRETS</sequence>
<reference evidence="3" key="1">
    <citation type="journal article" date="2019" name="Int. J. Syst. Evol. Microbiol.">
        <title>The Global Catalogue of Microorganisms (GCM) 10K type strain sequencing project: providing services to taxonomists for standard genome sequencing and annotation.</title>
        <authorList>
            <consortium name="The Broad Institute Genomics Platform"/>
            <consortium name="The Broad Institute Genome Sequencing Center for Infectious Disease"/>
            <person name="Wu L."/>
            <person name="Ma J."/>
        </authorList>
    </citation>
    <scope>NUCLEOTIDE SEQUENCE [LARGE SCALE GENOMIC DNA]</scope>
    <source>
        <strain evidence="3">CGMCC 4.7093</strain>
    </source>
</reference>